<gene>
    <name evidence="7" type="ORF">A3G51_03180</name>
</gene>
<dbReference type="InterPro" id="IPR050256">
    <property type="entry name" value="Glycosyltransferase_2"/>
</dbReference>
<sequence>MISDKNAQPNISCVIPVYNEGRRALDVINAVLGHDNVDEVIVVNDGSTDNSEFALKEIKGIELISYPQNKGKSHAVMLGFKKAKNNMVLMLDADLTGLDKESITALIKPVLENKADISISLRRNSLLFYRLLGLDFVSGERIFKKDIIEDLDELDKLSGFELESFLNKIIIRKKMRIRVVKWNKVGITRKSDKVGFWRGVAGDFKMAMEIICFLKIIGPVKQIASMISLKV</sequence>
<protein>
    <recommendedName>
        <fullName evidence="6">Glycosyltransferase 2-like domain-containing protein</fullName>
    </recommendedName>
</protein>
<dbReference type="Pfam" id="PF00535">
    <property type="entry name" value="Glycos_transf_2"/>
    <property type="match status" value="1"/>
</dbReference>
<evidence type="ECO:0000256" key="1">
    <source>
        <dbReference type="ARBA" id="ARBA00001946"/>
    </source>
</evidence>
<name>A0A1F8HB73_9BACT</name>
<keyword evidence="5" id="KW-0460">Magnesium</keyword>
<dbReference type="Gene3D" id="3.90.550.10">
    <property type="entry name" value="Spore Coat Polysaccharide Biosynthesis Protein SpsA, Chain A"/>
    <property type="match status" value="1"/>
</dbReference>
<proteinExistence type="inferred from homology"/>
<comment type="caution">
    <text evidence="7">The sequence shown here is derived from an EMBL/GenBank/DDBJ whole genome shotgun (WGS) entry which is preliminary data.</text>
</comment>
<evidence type="ECO:0000256" key="5">
    <source>
        <dbReference type="ARBA" id="ARBA00022842"/>
    </source>
</evidence>
<organism evidence="7 8">
    <name type="scientific">Candidatus Yanofskybacteria bacterium RIFCSPLOWO2_12_FULL_43_11b</name>
    <dbReference type="NCBI Taxonomy" id="1802710"/>
    <lineage>
        <taxon>Bacteria</taxon>
        <taxon>Candidatus Yanofskyibacteriota</taxon>
    </lineage>
</organism>
<dbReference type="SUPFAM" id="SSF53448">
    <property type="entry name" value="Nucleotide-diphospho-sugar transferases"/>
    <property type="match status" value="1"/>
</dbReference>
<dbReference type="EMBL" id="MGKY01000005">
    <property type="protein sequence ID" value="OGN34196.1"/>
    <property type="molecule type" value="Genomic_DNA"/>
</dbReference>
<feature type="domain" description="Glycosyltransferase 2-like" evidence="6">
    <location>
        <begin position="12"/>
        <end position="123"/>
    </location>
</feature>
<keyword evidence="3" id="KW-0328">Glycosyltransferase</keyword>
<dbReference type="InterPro" id="IPR029044">
    <property type="entry name" value="Nucleotide-diphossugar_trans"/>
</dbReference>
<dbReference type="PANTHER" id="PTHR48090">
    <property type="entry name" value="UNDECAPRENYL-PHOSPHATE 4-DEOXY-4-FORMAMIDO-L-ARABINOSE TRANSFERASE-RELATED"/>
    <property type="match status" value="1"/>
</dbReference>
<dbReference type="PANTHER" id="PTHR48090:SF10">
    <property type="entry name" value="GLUCOSYL-3-PHOSPHOGLYCERATE SYNTHASE"/>
    <property type="match status" value="1"/>
</dbReference>
<dbReference type="Proteomes" id="UP000177745">
    <property type="component" value="Unassembled WGS sequence"/>
</dbReference>
<evidence type="ECO:0000313" key="8">
    <source>
        <dbReference type="Proteomes" id="UP000177745"/>
    </source>
</evidence>
<accession>A0A1F8HB73</accession>
<keyword evidence="4" id="KW-0808">Transferase</keyword>
<comment type="cofactor">
    <cofactor evidence="1">
        <name>Mg(2+)</name>
        <dbReference type="ChEBI" id="CHEBI:18420"/>
    </cofactor>
</comment>
<dbReference type="InterPro" id="IPR001173">
    <property type="entry name" value="Glyco_trans_2-like"/>
</dbReference>
<evidence type="ECO:0000313" key="7">
    <source>
        <dbReference type="EMBL" id="OGN34196.1"/>
    </source>
</evidence>
<dbReference type="AlphaFoldDB" id="A0A1F8HB73"/>
<dbReference type="CDD" id="cd04179">
    <property type="entry name" value="DPM_DPG-synthase_like"/>
    <property type="match status" value="1"/>
</dbReference>
<evidence type="ECO:0000256" key="2">
    <source>
        <dbReference type="ARBA" id="ARBA00006739"/>
    </source>
</evidence>
<dbReference type="GO" id="GO:0016757">
    <property type="term" value="F:glycosyltransferase activity"/>
    <property type="evidence" value="ECO:0007669"/>
    <property type="project" value="UniProtKB-KW"/>
</dbReference>
<evidence type="ECO:0000256" key="4">
    <source>
        <dbReference type="ARBA" id="ARBA00022679"/>
    </source>
</evidence>
<comment type="similarity">
    <text evidence="2">Belongs to the glycosyltransferase 2 family.</text>
</comment>
<reference evidence="7 8" key="1">
    <citation type="journal article" date="2016" name="Nat. Commun.">
        <title>Thousands of microbial genomes shed light on interconnected biogeochemical processes in an aquifer system.</title>
        <authorList>
            <person name="Anantharaman K."/>
            <person name="Brown C.T."/>
            <person name="Hug L.A."/>
            <person name="Sharon I."/>
            <person name="Castelle C.J."/>
            <person name="Probst A.J."/>
            <person name="Thomas B.C."/>
            <person name="Singh A."/>
            <person name="Wilkins M.J."/>
            <person name="Karaoz U."/>
            <person name="Brodie E.L."/>
            <person name="Williams K.H."/>
            <person name="Hubbard S.S."/>
            <person name="Banfield J.F."/>
        </authorList>
    </citation>
    <scope>NUCLEOTIDE SEQUENCE [LARGE SCALE GENOMIC DNA]</scope>
</reference>
<evidence type="ECO:0000259" key="6">
    <source>
        <dbReference type="Pfam" id="PF00535"/>
    </source>
</evidence>
<evidence type="ECO:0000256" key="3">
    <source>
        <dbReference type="ARBA" id="ARBA00022676"/>
    </source>
</evidence>